<dbReference type="Pfam" id="PF00096">
    <property type="entry name" value="zf-C2H2"/>
    <property type="match status" value="2"/>
</dbReference>
<evidence type="ECO:0000256" key="9">
    <source>
        <dbReference type="PROSITE-ProRule" id="PRU00042"/>
    </source>
</evidence>
<dbReference type="GO" id="GO:0005634">
    <property type="term" value="C:nucleus"/>
    <property type="evidence" value="ECO:0007669"/>
    <property type="project" value="UniProtKB-SubCell"/>
</dbReference>
<keyword evidence="12" id="KW-1185">Reference proteome</keyword>
<feature type="domain" description="C2H2-type" evidence="10">
    <location>
        <begin position="52"/>
        <end position="79"/>
    </location>
</feature>
<dbReference type="GO" id="GO:0006357">
    <property type="term" value="P:regulation of transcription by RNA polymerase II"/>
    <property type="evidence" value="ECO:0007669"/>
    <property type="project" value="TreeGrafter"/>
</dbReference>
<keyword evidence="6" id="KW-0805">Transcription regulation</keyword>
<evidence type="ECO:0000256" key="8">
    <source>
        <dbReference type="ARBA" id="ARBA00023242"/>
    </source>
</evidence>
<dbReference type="AlphaFoldDB" id="A0AAV2QXP8"/>
<evidence type="ECO:0000256" key="2">
    <source>
        <dbReference type="ARBA" id="ARBA00022723"/>
    </source>
</evidence>
<evidence type="ECO:0000259" key="10">
    <source>
        <dbReference type="PROSITE" id="PS50157"/>
    </source>
</evidence>
<protein>
    <recommendedName>
        <fullName evidence="10">C2H2-type domain-containing protein</fullName>
    </recommendedName>
</protein>
<dbReference type="Proteomes" id="UP001497623">
    <property type="component" value="Unassembled WGS sequence"/>
</dbReference>
<dbReference type="PANTHER" id="PTHR45993:SF7">
    <property type="entry name" value="TRANSCRIPTION FACTOR KEN"/>
    <property type="match status" value="1"/>
</dbReference>
<dbReference type="GO" id="GO:0003700">
    <property type="term" value="F:DNA-binding transcription factor activity"/>
    <property type="evidence" value="ECO:0007669"/>
    <property type="project" value="TreeGrafter"/>
</dbReference>
<sequence>VCLRKEPLGLVEVVLLPEIPPQQLTRDRIKNITGKTKESSLERHDPVPINDNVCKFCGKKYFESSLLKYHIRSHSDEKPFECSLCNYTAKHKCHVCRFCGRIFADSWYLKYHLRSHSDEKPFKCSLCNFTGKHKSRVKDHLKRKHNIFRPVNLIENVTEQAKEIAQ</sequence>
<keyword evidence="2" id="KW-0479">Metal-binding</keyword>
<evidence type="ECO:0000313" key="12">
    <source>
        <dbReference type="Proteomes" id="UP001497623"/>
    </source>
</evidence>
<evidence type="ECO:0000313" key="11">
    <source>
        <dbReference type="EMBL" id="CAL4106668.1"/>
    </source>
</evidence>
<dbReference type="SMART" id="SM00355">
    <property type="entry name" value="ZnF_C2H2"/>
    <property type="match status" value="3"/>
</dbReference>
<keyword evidence="5" id="KW-0862">Zinc</keyword>
<evidence type="ECO:0000256" key="4">
    <source>
        <dbReference type="ARBA" id="ARBA00022771"/>
    </source>
</evidence>
<dbReference type="InterPro" id="IPR013087">
    <property type="entry name" value="Znf_C2H2_type"/>
</dbReference>
<evidence type="ECO:0000256" key="6">
    <source>
        <dbReference type="ARBA" id="ARBA00023015"/>
    </source>
</evidence>
<evidence type="ECO:0000256" key="1">
    <source>
        <dbReference type="ARBA" id="ARBA00004123"/>
    </source>
</evidence>
<gene>
    <name evidence="11" type="ORF">MNOR_LOCUS18384</name>
</gene>
<organism evidence="11 12">
    <name type="scientific">Meganyctiphanes norvegica</name>
    <name type="common">Northern krill</name>
    <name type="synonym">Thysanopoda norvegica</name>
    <dbReference type="NCBI Taxonomy" id="48144"/>
    <lineage>
        <taxon>Eukaryota</taxon>
        <taxon>Metazoa</taxon>
        <taxon>Ecdysozoa</taxon>
        <taxon>Arthropoda</taxon>
        <taxon>Crustacea</taxon>
        <taxon>Multicrustacea</taxon>
        <taxon>Malacostraca</taxon>
        <taxon>Eumalacostraca</taxon>
        <taxon>Eucarida</taxon>
        <taxon>Euphausiacea</taxon>
        <taxon>Euphausiidae</taxon>
        <taxon>Meganyctiphanes</taxon>
    </lineage>
</organism>
<evidence type="ECO:0000256" key="5">
    <source>
        <dbReference type="ARBA" id="ARBA00022833"/>
    </source>
</evidence>
<keyword evidence="3" id="KW-0677">Repeat</keyword>
<keyword evidence="4 9" id="KW-0863">Zinc-finger</keyword>
<feature type="non-terminal residue" evidence="11">
    <location>
        <position position="1"/>
    </location>
</feature>
<dbReference type="Gene3D" id="3.30.160.60">
    <property type="entry name" value="Classic Zinc Finger"/>
    <property type="match status" value="3"/>
</dbReference>
<dbReference type="SUPFAM" id="SSF57667">
    <property type="entry name" value="beta-beta-alpha zinc fingers"/>
    <property type="match status" value="2"/>
</dbReference>
<keyword evidence="8" id="KW-0539">Nucleus</keyword>
<keyword evidence="7" id="KW-0804">Transcription</keyword>
<evidence type="ECO:0000256" key="7">
    <source>
        <dbReference type="ARBA" id="ARBA00023163"/>
    </source>
</evidence>
<feature type="domain" description="C2H2-type" evidence="10">
    <location>
        <begin position="94"/>
        <end position="121"/>
    </location>
</feature>
<dbReference type="PANTHER" id="PTHR45993">
    <property type="entry name" value="B-CELL LYMPHOMA/LEUKEMIA 11"/>
    <property type="match status" value="1"/>
</dbReference>
<comment type="caution">
    <text evidence="11">The sequence shown here is derived from an EMBL/GenBank/DDBJ whole genome shotgun (WGS) entry which is preliminary data.</text>
</comment>
<comment type="subcellular location">
    <subcellularLocation>
        <location evidence="1">Nucleus</location>
    </subcellularLocation>
</comment>
<name>A0AAV2QXP8_MEGNR</name>
<dbReference type="InterPro" id="IPR051497">
    <property type="entry name" value="Dev/Hematopoietic_TF"/>
</dbReference>
<dbReference type="GO" id="GO:0000978">
    <property type="term" value="F:RNA polymerase II cis-regulatory region sequence-specific DNA binding"/>
    <property type="evidence" value="ECO:0007669"/>
    <property type="project" value="TreeGrafter"/>
</dbReference>
<proteinExistence type="predicted"/>
<dbReference type="EMBL" id="CAXKWB010013111">
    <property type="protein sequence ID" value="CAL4106668.1"/>
    <property type="molecule type" value="Genomic_DNA"/>
</dbReference>
<evidence type="ECO:0000256" key="3">
    <source>
        <dbReference type="ARBA" id="ARBA00022737"/>
    </source>
</evidence>
<dbReference type="PROSITE" id="PS00028">
    <property type="entry name" value="ZINC_FINGER_C2H2_1"/>
    <property type="match status" value="2"/>
</dbReference>
<dbReference type="PROSITE" id="PS50157">
    <property type="entry name" value="ZINC_FINGER_C2H2_2"/>
    <property type="match status" value="3"/>
</dbReference>
<dbReference type="GO" id="GO:0008270">
    <property type="term" value="F:zinc ion binding"/>
    <property type="evidence" value="ECO:0007669"/>
    <property type="project" value="UniProtKB-KW"/>
</dbReference>
<feature type="domain" description="C2H2-type" evidence="10">
    <location>
        <begin position="122"/>
        <end position="150"/>
    </location>
</feature>
<dbReference type="InterPro" id="IPR036236">
    <property type="entry name" value="Znf_C2H2_sf"/>
</dbReference>
<accession>A0AAV2QXP8</accession>
<reference evidence="11 12" key="1">
    <citation type="submission" date="2024-05" db="EMBL/GenBank/DDBJ databases">
        <authorList>
            <person name="Wallberg A."/>
        </authorList>
    </citation>
    <scope>NUCLEOTIDE SEQUENCE [LARGE SCALE GENOMIC DNA]</scope>
</reference>